<evidence type="ECO:0000313" key="5">
    <source>
        <dbReference type="Proteomes" id="UP000179807"/>
    </source>
</evidence>
<dbReference type="GeneID" id="94825610"/>
<dbReference type="PROSITE" id="PS50002">
    <property type="entry name" value="SH3"/>
    <property type="match status" value="1"/>
</dbReference>
<keyword evidence="1 2" id="KW-0728">SH3 domain</keyword>
<comment type="caution">
    <text evidence="4">The sequence shown here is derived from an EMBL/GenBank/DDBJ whole genome shotgun (WGS) entry which is preliminary data.</text>
</comment>
<feature type="domain" description="SH3" evidence="3">
    <location>
        <begin position="290"/>
        <end position="346"/>
    </location>
</feature>
<dbReference type="SUPFAM" id="SSF103657">
    <property type="entry name" value="BAR/IMD domain-like"/>
    <property type="match status" value="1"/>
</dbReference>
<accession>A0A1J4L0S9</accession>
<dbReference type="SUPFAM" id="SSF50044">
    <property type="entry name" value="SH3-domain"/>
    <property type="match status" value="1"/>
</dbReference>
<sequence length="346" mass="39526">MNQKYAFYDQGLKSMSNTFKKNNLILSSVYELSAIVGTRIDQVLEHLVKLDGVAVSHSMRRDSGQFKSCFSEHWRILANAILNPSDNLHYLSRALNTYCLDYLKEVALEYKKRSAELESRGKDVVRQFRISNRANQNAYSAYSDAGKALEEGFAVNSPKLPHLRDNFEKAQKEAVKMHNENNIQRAVVCTLFEQIYNDFEILEKWRSEKIENCLKIIADKMGELAILFNTSAEQIDKFTTAMDPELDIKPLQNLPKIKCECVSDFQVASVSPFATSFLDLQTSFRKYILKGAKIGLVIKEYKGNFEELTVAKDEIIAVLERVDNRFKCADINDCIGLIPESYIKVL</sequence>
<dbReference type="InterPro" id="IPR001452">
    <property type="entry name" value="SH3_domain"/>
</dbReference>
<dbReference type="Gene3D" id="1.20.1270.60">
    <property type="entry name" value="Arfaptin homology (AH) domain/BAR domain"/>
    <property type="match status" value="1"/>
</dbReference>
<dbReference type="RefSeq" id="XP_068368621.1">
    <property type="nucleotide sequence ID" value="XM_068490906.1"/>
</dbReference>
<dbReference type="Proteomes" id="UP000179807">
    <property type="component" value="Unassembled WGS sequence"/>
</dbReference>
<proteinExistence type="predicted"/>
<evidence type="ECO:0000256" key="1">
    <source>
        <dbReference type="ARBA" id="ARBA00022443"/>
    </source>
</evidence>
<dbReference type="EMBL" id="MLAK01000217">
    <property type="protein sequence ID" value="OHT15485.1"/>
    <property type="molecule type" value="Genomic_DNA"/>
</dbReference>
<dbReference type="Gene3D" id="2.30.30.40">
    <property type="entry name" value="SH3 Domains"/>
    <property type="match status" value="1"/>
</dbReference>
<dbReference type="InterPro" id="IPR027267">
    <property type="entry name" value="AH/BAR_dom_sf"/>
</dbReference>
<evidence type="ECO:0000256" key="2">
    <source>
        <dbReference type="PROSITE-ProRule" id="PRU00192"/>
    </source>
</evidence>
<evidence type="ECO:0000313" key="4">
    <source>
        <dbReference type="EMBL" id="OHT15485.1"/>
    </source>
</evidence>
<protein>
    <recommendedName>
        <fullName evidence="3">SH3 domain-containing protein</fullName>
    </recommendedName>
</protein>
<dbReference type="OrthoDB" id="10534896at2759"/>
<organism evidence="4 5">
    <name type="scientific">Tritrichomonas foetus</name>
    <dbReference type="NCBI Taxonomy" id="1144522"/>
    <lineage>
        <taxon>Eukaryota</taxon>
        <taxon>Metamonada</taxon>
        <taxon>Parabasalia</taxon>
        <taxon>Tritrichomonadida</taxon>
        <taxon>Tritrichomonadidae</taxon>
        <taxon>Tritrichomonas</taxon>
    </lineage>
</organism>
<gene>
    <name evidence="4" type="ORF">TRFO_02789</name>
</gene>
<evidence type="ECO:0000259" key="3">
    <source>
        <dbReference type="PROSITE" id="PS50002"/>
    </source>
</evidence>
<keyword evidence="5" id="KW-1185">Reference proteome</keyword>
<dbReference type="VEuPathDB" id="TrichDB:TRFO_02789"/>
<name>A0A1J4L0S9_9EUKA</name>
<dbReference type="InterPro" id="IPR036028">
    <property type="entry name" value="SH3-like_dom_sf"/>
</dbReference>
<dbReference type="AlphaFoldDB" id="A0A1J4L0S9"/>
<reference evidence="4" key="1">
    <citation type="submission" date="2016-10" db="EMBL/GenBank/DDBJ databases">
        <authorList>
            <person name="Benchimol M."/>
            <person name="Almeida L.G."/>
            <person name="Vasconcelos A.T."/>
            <person name="Perreira-Neves A."/>
            <person name="Rosa I.A."/>
            <person name="Tasca T."/>
            <person name="Bogo M.R."/>
            <person name="de Souza W."/>
        </authorList>
    </citation>
    <scope>NUCLEOTIDE SEQUENCE [LARGE SCALE GENOMIC DNA]</scope>
    <source>
        <strain evidence="4">K</strain>
    </source>
</reference>